<dbReference type="Proteomes" id="UP000637720">
    <property type="component" value="Unassembled WGS sequence"/>
</dbReference>
<evidence type="ECO:0000313" key="2">
    <source>
        <dbReference type="Proteomes" id="UP000637720"/>
    </source>
</evidence>
<proteinExistence type="predicted"/>
<dbReference type="AlphaFoldDB" id="A0A8J3BCG7"/>
<reference evidence="1" key="2">
    <citation type="submission" date="2020-09" db="EMBL/GenBank/DDBJ databases">
        <authorList>
            <person name="Sun Q."/>
            <person name="Ohkuma M."/>
        </authorList>
    </citation>
    <scope>NUCLEOTIDE SEQUENCE</scope>
    <source>
        <strain evidence="1">JCM 14719</strain>
    </source>
</reference>
<protein>
    <submittedName>
        <fullName evidence="1">Uncharacterized protein</fullName>
    </submittedName>
</protein>
<name>A0A8J3BCG7_9BACI</name>
<dbReference type="RefSeq" id="WP_054672406.1">
    <property type="nucleotide sequence ID" value="NZ_BMOF01000011.1"/>
</dbReference>
<dbReference type="EMBL" id="BMOF01000011">
    <property type="protein sequence ID" value="GGJ96916.1"/>
    <property type="molecule type" value="Genomic_DNA"/>
</dbReference>
<dbReference type="InterPro" id="IPR046152">
    <property type="entry name" value="DUF6154"/>
</dbReference>
<dbReference type="Pfam" id="PF19651">
    <property type="entry name" value="DUF6154"/>
    <property type="match status" value="1"/>
</dbReference>
<sequence length="82" mass="9844">MRFLEDLYAFYREQMAASEEDTMVILVSLLREHNREDLLRIVCEMSDEEMRDMLALYLFERIQQKMAREAGTGQTRQATRLH</sequence>
<gene>
    <name evidence="1" type="ORF">GCM10007043_08370</name>
</gene>
<reference evidence="1" key="1">
    <citation type="journal article" date="2014" name="Int. J. Syst. Evol. Microbiol.">
        <title>Complete genome sequence of Corynebacterium casei LMG S-19264T (=DSM 44701T), isolated from a smear-ripened cheese.</title>
        <authorList>
            <consortium name="US DOE Joint Genome Institute (JGI-PGF)"/>
            <person name="Walter F."/>
            <person name="Albersmeier A."/>
            <person name="Kalinowski J."/>
            <person name="Ruckert C."/>
        </authorList>
    </citation>
    <scope>NUCLEOTIDE SEQUENCE</scope>
    <source>
        <strain evidence="1">JCM 14719</strain>
    </source>
</reference>
<comment type="caution">
    <text evidence="1">The sequence shown here is derived from an EMBL/GenBank/DDBJ whole genome shotgun (WGS) entry which is preliminary data.</text>
</comment>
<keyword evidence="2" id="KW-1185">Reference proteome</keyword>
<organism evidence="1 2">
    <name type="scientific">Calditerricola satsumensis</name>
    <dbReference type="NCBI Taxonomy" id="373054"/>
    <lineage>
        <taxon>Bacteria</taxon>
        <taxon>Bacillati</taxon>
        <taxon>Bacillota</taxon>
        <taxon>Bacilli</taxon>
        <taxon>Bacillales</taxon>
        <taxon>Bacillaceae</taxon>
        <taxon>Calditerricola</taxon>
    </lineage>
</organism>
<accession>A0A8J3BCG7</accession>
<evidence type="ECO:0000313" key="1">
    <source>
        <dbReference type="EMBL" id="GGJ96916.1"/>
    </source>
</evidence>